<proteinExistence type="predicted"/>
<sequence length="183" mass="20531">MTSSIRYTKKCDASYTTASKPPKIYTTKSTPYYSTTPKSSQTIKCQCVPVYLNNGVEQLSAAYTVTVSFTKGCYSAQQLCKQSCTKICYFCSHFVKPISGLPLNTNLVTGIKNNACRRLYKPIYYTGKSSQLKLYSMLDNRQCSSSRYRSYIRTLDNNFCCSGGTSSYYRKCKAGSGSTYYPL</sequence>
<dbReference type="AlphaFoldDB" id="A0A7J7IYM0"/>
<dbReference type="Proteomes" id="UP000593567">
    <property type="component" value="Unassembled WGS sequence"/>
</dbReference>
<evidence type="ECO:0000313" key="2">
    <source>
        <dbReference type="Proteomes" id="UP000593567"/>
    </source>
</evidence>
<reference evidence="1" key="1">
    <citation type="submission" date="2020-06" db="EMBL/GenBank/DDBJ databases">
        <title>Draft genome of Bugula neritina, a colonial animal packing powerful symbionts and potential medicines.</title>
        <authorList>
            <person name="Rayko M."/>
        </authorList>
    </citation>
    <scope>NUCLEOTIDE SEQUENCE [LARGE SCALE GENOMIC DNA]</scope>
    <source>
        <strain evidence="1">Kwan_BN1</strain>
    </source>
</reference>
<name>A0A7J7IYM0_BUGNE</name>
<keyword evidence="2" id="KW-1185">Reference proteome</keyword>
<comment type="caution">
    <text evidence="1">The sequence shown here is derived from an EMBL/GenBank/DDBJ whole genome shotgun (WGS) entry which is preliminary data.</text>
</comment>
<dbReference type="EMBL" id="VXIV02003287">
    <property type="protein sequence ID" value="KAF6018657.1"/>
    <property type="molecule type" value="Genomic_DNA"/>
</dbReference>
<accession>A0A7J7IYM0</accession>
<protein>
    <submittedName>
        <fullName evidence="1">Uncharacterized protein</fullName>
    </submittedName>
</protein>
<gene>
    <name evidence="1" type="ORF">EB796_023053</name>
</gene>
<evidence type="ECO:0000313" key="1">
    <source>
        <dbReference type="EMBL" id="KAF6018657.1"/>
    </source>
</evidence>
<organism evidence="1 2">
    <name type="scientific">Bugula neritina</name>
    <name type="common">Brown bryozoan</name>
    <name type="synonym">Sertularia neritina</name>
    <dbReference type="NCBI Taxonomy" id="10212"/>
    <lineage>
        <taxon>Eukaryota</taxon>
        <taxon>Metazoa</taxon>
        <taxon>Spiralia</taxon>
        <taxon>Lophotrochozoa</taxon>
        <taxon>Bryozoa</taxon>
        <taxon>Gymnolaemata</taxon>
        <taxon>Cheilostomatida</taxon>
        <taxon>Flustrina</taxon>
        <taxon>Buguloidea</taxon>
        <taxon>Bugulidae</taxon>
        <taxon>Bugula</taxon>
    </lineage>
</organism>